<proteinExistence type="predicted"/>
<dbReference type="STRING" id="796620.VIBC2010_03977"/>
<keyword evidence="3" id="KW-1185">Reference proteome</keyword>
<reference evidence="2 3" key="1">
    <citation type="journal article" date="2012" name="Int. J. Syst. Evol. Microbiol.">
        <title>Vibrio caribbeanicus sp. nov., isolated from the marine sponge Scleritoderma cyanea.</title>
        <authorList>
            <person name="Hoffmann M."/>
            <person name="Monday S.R."/>
            <person name="Allard M.W."/>
            <person name="Strain E.A."/>
            <person name="Whittaker P."/>
            <person name="Naum M."/>
            <person name="McCarthy P.J."/>
            <person name="Lopez J.V."/>
            <person name="Fischer M."/>
            <person name="Brown E.W."/>
        </authorList>
    </citation>
    <scope>NUCLEOTIDE SEQUENCE [LARGE SCALE GENOMIC DNA]</scope>
    <source>
        <strain evidence="2 3">ATCC BAA-2122</strain>
    </source>
</reference>
<accession>E3BPE9</accession>
<protein>
    <recommendedName>
        <fullName evidence="4">Flagellin</fullName>
    </recommendedName>
</protein>
<dbReference type="EMBL" id="AEIU01000108">
    <property type="protein sequence ID" value="EFP95038.1"/>
    <property type="molecule type" value="Genomic_DNA"/>
</dbReference>
<dbReference type="OrthoDB" id="5850540at2"/>
<dbReference type="AlphaFoldDB" id="E3BPE9"/>
<feature type="compositionally biased region" description="Polar residues" evidence="1">
    <location>
        <begin position="13"/>
        <end position="30"/>
    </location>
</feature>
<feature type="region of interest" description="Disordered" evidence="1">
    <location>
        <begin position="1"/>
        <end position="45"/>
    </location>
</feature>
<sequence>MAMSTVEVRSPSVHFSNSERTSIIPSNAAENKTGFGSKPSQGTTTNQVRLPNLWLAEGQNQVTQAQIAEQSLRQVGTELSNIKQQLARAMQLGVADKPSLDNKLSASQKKIKSIIDTAQFDGVRVVDHQLQLNLSGAQTRRFSIPGLNVQRLSEKAEEIKLDFPHGHSVMVNFDGLSSGRDVVDALDRSLIPMGLRASLAKDGTVLFQVSESIYQQMQQKVRVSGQGHRFPAGQANSVKLKPEPEGVLDWQIETHSRESIRRSLVKVNQFIRAAQEGIEHTHETSVKLQQSISQTYLPQTSLSSEELATRLAKVNPKTPSFSTAFQALNAQASVRRHSVVALLKS</sequence>
<gene>
    <name evidence="2" type="ORF">VIBC2010_03977</name>
</gene>
<comment type="caution">
    <text evidence="2">The sequence shown here is derived from an EMBL/GenBank/DDBJ whole genome shotgun (WGS) entry which is preliminary data.</text>
</comment>
<evidence type="ECO:0008006" key="4">
    <source>
        <dbReference type="Google" id="ProtNLM"/>
    </source>
</evidence>
<evidence type="ECO:0000313" key="3">
    <source>
        <dbReference type="Proteomes" id="UP000002943"/>
    </source>
</evidence>
<dbReference type="eggNOG" id="ENOG5032X29">
    <property type="taxonomic scope" value="Bacteria"/>
</dbReference>
<organism evidence="2 3">
    <name type="scientific">Vibrio caribbeanicus ATCC BAA-2122</name>
    <dbReference type="NCBI Taxonomy" id="796620"/>
    <lineage>
        <taxon>Bacteria</taxon>
        <taxon>Pseudomonadati</taxon>
        <taxon>Pseudomonadota</taxon>
        <taxon>Gammaproteobacteria</taxon>
        <taxon>Vibrionales</taxon>
        <taxon>Vibrionaceae</taxon>
        <taxon>Vibrio</taxon>
    </lineage>
</organism>
<evidence type="ECO:0000313" key="2">
    <source>
        <dbReference type="EMBL" id="EFP95038.1"/>
    </source>
</evidence>
<dbReference type="SUPFAM" id="SSF64518">
    <property type="entry name" value="Phase 1 flagellin"/>
    <property type="match status" value="1"/>
</dbReference>
<dbReference type="Proteomes" id="UP000002943">
    <property type="component" value="Unassembled WGS sequence"/>
</dbReference>
<evidence type="ECO:0000256" key="1">
    <source>
        <dbReference type="SAM" id="MobiDB-lite"/>
    </source>
</evidence>
<dbReference type="RefSeq" id="WP_009603052.1">
    <property type="nucleotide sequence ID" value="NZ_AEIU01000108.1"/>
</dbReference>
<name>E3BPE9_9VIBR</name>